<dbReference type="InterPro" id="IPR023917">
    <property type="entry name" value="Bifunctiontional_GlmU_bac-type"/>
</dbReference>
<proteinExistence type="predicted"/>
<comment type="caution">
    <text evidence="3">The sequence shown here is derived from an EMBL/GenBank/DDBJ whole genome shotgun (WGS) entry which is preliminary data.</text>
</comment>
<dbReference type="GO" id="GO:0016779">
    <property type="term" value="F:nucleotidyltransferase activity"/>
    <property type="evidence" value="ECO:0007669"/>
    <property type="project" value="UniProtKB-ARBA"/>
</dbReference>
<organism evidence="3 4">
    <name type="scientific">Flavobacterium crassostreae</name>
    <dbReference type="NCBI Taxonomy" id="1763534"/>
    <lineage>
        <taxon>Bacteria</taxon>
        <taxon>Pseudomonadati</taxon>
        <taxon>Bacteroidota</taxon>
        <taxon>Flavobacteriia</taxon>
        <taxon>Flavobacteriales</taxon>
        <taxon>Flavobacteriaceae</taxon>
        <taxon>Flavobacterium</taxon>
    </lineage>
</organism>
<dbReference type="Gene3D" id="2.160.10.10">
    <property type="entry name" value="Hexapeptide repeat proteins"/>
    <property type="match status" value="1"/>
</dbReference>
<dbReference type="EMBL" id="LVEP01000013">
    <property type="protein sequence ID" value="OCB78116.1"/>
    <property type="molecule type" value="Genomic_DNA"/>
</dbReference>
<keyword evidence="4" id="KW-1185">Reference proteome</keyword>
<dbReference type="RefSeq" id="WP_066332737.1">
    <property type="nucleotide sequence ID" value="NZ_CP017688.1"/>
</dbReference>
<dbReference type="STRING" id="1763534.GCA_001831475_02605"/>
<dbReference type="GO" id="GO:0016746">
    <property type="term" value="F:acyltransferase activity"/>
    <property type="evidence" value="ECO:0007669"/>
    <property type="project" value="UniProtKB-KW"/>
</dbReference>
<name>A0A1B9E840_9FLAO</name>
<gene>
    <name evidence="3" type="ORF">LPBF_02895</name>
</gene>
<reference evidence="3 4" key="1">
    <citation type="submission" date="2016-03" db="EMBL/GenBank/DDBJ databases">
        <authorList>
            <person name="Ploux O."/>
        </authorList>
    </citation>
    <scope>NUCLEOTIDE SEQUENCE [LARGE SCALE GENOMIC DNA]</scope>
    <source>
        <strain evidence="3 4">LPB0076</strain>
    </source>
</reference>
<protein>
    <submittedName>
        <fullName evidence="3">Glucose-1-phosphate thymidylyltransferase</fullName>
    </submittedName>
</protein>
<dbReference type="PANTHER" id="PTHR43584:SF9">
    <property type="entry name" value="TRANSFERASE HEXAPEPTIDE REPEAT CONTAINING PROTEIN"/>
    <property type="match status" value="1"/>
</dbReference>
<dbReference type="AlphaFoldDB" id="A0A1B9E840"/>
<dbReference type="PANTHER" id="PTHR43584">
    <property type="entry name" value="NUCLEOTIDYL TRANSFERASE"/>
    <property type="match status" value="1"/>
</dbReference>
<evidence type="ECO:0000256" key="1">
    <source>
        <dbReference type="ARBA" id="ARBA00022679"/>
    </source>
</evidence>
<evidence type="ECO:0000313" key="3">
    <source>
        <dbReference type="EMBL" id="OCB78116.1"/>
    </source>
</evidence>
<dbReference type="InterPro" id="IPR050065">
    <property type="entry name" value="GlmU-like"/>
</dbReference>
<sequence length="391" mass="43377">MNYILFDGPSRDALLPFTFTRPVADILIGILTIRQKWEMYLGSTTTTLTQEYLSDKYPMVELEQNVMINASFLPTPSLVDLICNLKDKQAVFKGEEVVAFFSNEEQEEIDFEDYEILEYHDTCLTVTATWDIFSKNDAAIREDFELLTQDRTSQPIPKNVQVIAPENIFIEEGAKLAFVTLNASTGPIYIGKNAEIMEGSVIRGPFALCEGGVVKLATKIYGATTVGPNSKVGGELNNSVLFSNSNKGHDGFLGNAVLGEWCNIGADSNNSNLKNNYEEVKLWSYQTEGFAKTGLQFCGLMMGDHSKCGINTMFNTGTVVGVSANIFGSGFPRNFVPSFSWGGASGFSTYITKKAFETARIVMSRRNVVFDAQEAAILEHVFEETKKWRKE</sequence>
<dbReference type="Pfam" id="PF13562">
    <property type="entry name" value="NTP_transf_4"/>
    <property type="match status" value="1"/>
</dbReference>
<accession>A0A1B9E840</accession>
<dbReference type="Proteomes" id="UP000093510">
    <property type="component" value="Unassembled WGS sequence"/>
</dbReference>
<keyword evidence="1 3" id="KW-0808">Transferase</keyword>
<dbReference type="OrthoDB" id="9784832at2"/>
<dbReference type="InterPro" id="IPR011004">
    <property type="entry name" value="Trimer_LpxA-like_sf"/>
</dbReference>
<dbReference type="SUPFAM" id="SSF51161">
    <property type="entry name" value="Trimeric LpxA-like enzymes"/>
    <property type="match status" value="1"/>
</dbReference>
<keyword evidence="2" id="KW-0012">Acyltransferase</keyword>
<evidence type="ECO:0000256" key="2">
    <source>
        <dbReference type="ARBA" id="ARBA00023315"/>
    </source>
</evidence>
<dbReference type="NCBIfam" id="TIGR03991">
    <property type="entry name" value="alt_bact_glmU"/>
    <property type="match status" value="1"/>
</dbReference>
<evidence type="ECO:0000313" key="4">
    <source>
        <dbReference type="Proteomes" id="UP000093510"/>
    </source>
</evidence>